<feature type="chain" id="PRO_5046106023" evidence="1">
    <location>
        <begin position="24"/>
        <end position="162"/>
    </location>
</feature>
<keyword evidence="3" id="KW-1185">Reference proteome</keyword>
<feature type="signal peptide" evidence="1">
    <location>
        <begin position="1"/>
        <end position="23"/>
    </location>
</feature>
<protein>
    <submittedName>
        <fullName evidence="2">Uncharacterized protein</fullName>
    </submittedName>
</protein>
<comment type="caution">
    <text evidence="2">The sequence shown here is derived from an EMBL/GenBank/DDBJ whole genome shotgun (WGS) entry which is preliminary data.</text>
</comment>
<reference evidence="2 3" key="1">
    <citation type="journal article" date="2021" name="Nat. Commun.">
        <title>Genetic determinants of endophytism in the Arabidopsis root mycobiome.</title>
        <authorList>
            <person name="Mesny F."/>
            <person name="Miyauchi S."/>
            <person name="Thiergart T."/>
            <person name="Pickel B."/>
            <person name="Atanasova L."/>
            <person name="Karlsson M."/>
            <person name="Huettel B."/>
            <person name="Barry K.W."/>
            <person name="Haridas S."/>
            <person name="Chen C."/>
            <person name="Bauer D."/>
            <person name="Andreopoulos W."/>
            <person name="Pangilinan J."/>
            <person name="LaButti K."/>
            <person name="Riley R."/>
            <person name="Lipzen A."/>
            <person name="Clum A."/>
            <person name="Drula E."/>
            <person name="Henrissat B."/>
            <person name="Kohler A."/>
            <person name="Grigoriev I.V."/>
            <person name="Martin F.M."/>
            <person name="Hacquard S."/>
        </authorList>
    </citation>
    <scope>NUCLEOTIDE SEQUENCE [LARGE SCALE GENOMIC DNA]</scope>
    <source>
        <strain evidence="2 3">MPI-SDFR-AT-0080</strain>
    </source>
</reference>
<evidence type="ECO:0000256" key="1">
    <source>
        <dbReference type="SAM" id="SignalP"/>
    </source>
</evidence>
<proteinExistence type="predicted"/>
<name>A0ABQ8FTA1_9PEZI</name>
<evidence type="ECO:0000313" key="2">
    <source>
        <dbReference type="EMBL" id="KAH7024295.1"/>
    </source>
</evidence>
<dbReference type="EMBL" id="JAGTJR010000062">
    <property type="protein sequence ID" value="KAH7024295.1"/>
    <property type="molecule type" value="Genomic_DNA"/>
</dbReference>
<sequence>MGFFNACWDLLLHLPFFAPRGGGFERDRSQLPISSGPSGGVVIHPENASPGFTCSYPSMEGWESCNSPDDRSCWLKDGRASQPYFSQYDIHTDYETVWPQGVTREVSVENQSPGARGTRPLSLHLWQPVHIERRSIYREENAPDLFKHIHPHEYFNSPCDQG</sequence>
<keyword evidence="1" id="KW-0732">Signal</keyword>
<evidence type="ECO:0000313" key="3">
    <source>
        <dbReference type="Proteomes" id="UP000774617"/>
    </source>
</evidence>
<accession>A0ABQ8FTA1</accession>
<dbReference type="Proteomes" id="UP000774617">
    <property type="component" value="Unassembled WGS sequence"/>
</dbReference>
<organism evidence="2 3">
    <name type="scientific">Macrophomina phaseolina</name>
    <dbReference type="NCBI Taxonomy" id="35725"/>
    <lineage>
        <taxon>Eukaryota</taxon>
        <taxon>Fungi</taxon>
        <taxon>Dikarya</taxon>
        <taxon>Ascomycota</taxon>
        <taxon>Pezizomycotina</taxon>
        <taxon>Dothideomycetes</taxon>
        <taxon>Dothideomycetes incertae sedis</taxon>
        <taxon>Botryosphaeriales</taxon>
        <taxon>Botryosphaeriaceae</taxon>
        <taxon>Macrophomina</taxon>
    </lineage>
</organism>
<gene>
    <name evidence="2" type="ORF">B0J12DRAFT_387613</name>
</gene>